<protein>
    <submittedName>
        <fullName evidence="2">Glyoxalase</fullName>
    </submittedName>
</protein>
<dbReference type="Pfam" id="PF00903">
    <property type="entry name" value="Glyoxalase"/>
    <property type="match status" value="1"/>
</dbReference>
<dbReference type="AlphaFoldDB" id="A0A1V8ZYZ3"/>
<reference evidence="2 3" key="1">
    <citation type="submission" date="2017-02" db="EMBL/GenBank/DDBJ databases">
        <title>Draft genome of Saccharomonospora sp. 154.</title>
        <authorList>
            <person name="Alonso-Carmona G.S."/>
            <person name="De La Haba R."/>
            <person name="Vera-Gargallo B."/>
            <person name="Sandoval-Trujillo A.H."/>
            <person name="Ramirez-Duran N."/>
            <person name="Ventosa A."/>
        </authorList>
    </citation>
    <scope>NUCLEOTIDE SEQUENCE [LARGE SCALE GENOMIC DNA]</scope>
    <source>
        <strain evidence="2 3">LRS4.154</strain>
    </source>
</reference>
<name>A0A1V8ZYZ3_SACPI</name>
<dbReference type="Gene3D" id="3.10.180.10">
    <property type="entry name" value="2,3-Dihydroxybiphenyl 1,2-Dioxygenase, domain 1"/>
    <property type="match status" value="2"/>
</dbReference>
<dbReference type="InterPro" id="IPR052164">
    <property type="entry name" value="Anthracycline_SecMetBiosynth"/>
</dbReference>
<keyword evidence="3" id="KW-1185">Reference proteome</keyword>
<dbReference type="RefSeq" id="WP_081194519.1">
    <property type="nucleotide sequence ID" value="NZ_MWIH01000008.1"/>
</dbReference>
<sequence length="281" mass="30156">MSLRTALSASSLPPGAPCWVELAARDESAARAFYGELFGWEFHRKHDPVGADGRYALALCDGVQVAGLYQAAPDRPAGWSVHLAVGNAVNTADWVTHLGGSLALGPLDIPERGTVLHAVDPSGAPVVFWQPPSDWAFGTGLPRMFSGADLNTHDGDAADEFYCKLFGLSSQQIGADDIDYAEWRLGHEPVIYRCVMDVRQGSTVAPHWLVYFQADPTIGTDTLARLALRHGGGVLAEPYDTPFGRTALLSDPDGCPLAVIDHSRTRDLGVGRAEVDDPHDD</sequence>
<dbReference type="Proteomes" id="UP000192591">
    <property type="component" value="Unassembled WGS sequence"/>
</dbReference>
<comment type="caution">
    <text evidence="2">The sequence shown here is derived from an EMBL/GenBank/DDBJ whole genome shotgun (WGS) entry which is preliminary data.</text>
</comment>
<gene>
    <name evidence="2" type="ORF">B1813_20010</name>
</gene>
<dbReference type="InterPro" id="IPR037523">
    <property type="entry name" value="VOC_core"/>
</dbReference>
<evidence type="ECO:0000259" key="1">
    <source>
        <dbReference type="PROSITE" id="PS51819"/>
    </source>
</evidence>
<dbReference type="EMBL" id="MWIH01000008">
    <property type="protein sequence ID" value="OQO90102.1"/>
    <property type="molecule type" value="Genomic_DNA"/>
</dbReference>
<proteinExistence type="predicted"/>
<feature type="domain" description="VOC" evidence="1">
    <location>
        <begin position="16"/>
        <end position="131"/>
    </location>
</feature>
<accession>A0A1V8ZYZ3</accession>
<dbReference type="InterPro" id="IPR004360">
    <property type="entry name" value="Glyas_Fos-R_dOase_dom"/>
</dbReference>
<dbReference type="PROSITE" id="PS51819">
    <property type="entry name" value="VOC"/>
    <property type="match status" value="1"/>
</dbReference>
<evidence type="ECO:0000313" key="2">
    <source>
        <dbReference type="EMBL" id="OQO90102.1"/>
    </source>
</evidence>
<evidence type="ECO:0000313" key="3">
    <source>
        <dbReference type="Proteomes" id="UP000192591"/>
    </source>
</evidence>
<dbReference type="InterPro" id="IPR029068">
    <property type="entry name" value="Glyas_Bleomycin-R_OHBP_Dase"/>
</dbReference>
<organism evidence="2 3">
    <name type="scientific">Saccharomonospora piscinae</name>
    <dbReference type="NCBI Taxonomy" id="687388"/>
    <lineage>
        <taxon>Bacteria</taxon>
        <taxon>Bacillati</taxon>
        <taxon>Actinomycetota</taxon>
        <taxon>Actinomycetes</taxon>
        <taxon>Pseudonocardiales</taxon>
        <taxon>Pseudonocardiaceae</taxon>
        <taxon>Saccharomonospora</taxon>
    </lineage>
</organism>
<dbReference type="STRING" id="1962155.B1813_20010"/>
<dbReference type="PANTHER" id="PTHR33993:SF14">
    <property type="entry name" value="GB|AAF24581.1"/>
    <property type="match status" value="1"/>
</dbReference>
<dbReference type="SUPFAM" id="SSF54593">
    <property type="entry name" value="Glyoxalase/Bleomycin resistance protein/Dihydroxybiphenyl dioxygenase"/>
    <property type="match status" value="2"/>
</dbReference>
<dbReference type="CDD" id="cd07247">
    <property type="entry name" value="SgaA_N_like"/>
    <property type="match status" value="1"/>
</dbReference>
<dbReference type="PANTHER" id="PTHR33993">
    <property type="entry name" value="GLYOXALASE-RELATED"/>
    <property type="match status" value="1"/>
</dbReference>